<dbReference type="Gene3D" id="3.40.50.2000">
    <property type="entry name" value="Glycogen Phosphorylase B"/>
    <property type="match status" value="1"/>
</dbReference>
<dbReference type="EMBL" id="JBDFQZ010000001">
    <property type="protein sequence ID" value="KAK9755615.1"/>
    <property type="molecule type" value="Genomic_DNA"/>
</dbReference>
<sequence length="105" mass="11370">MGSNTEATEIPKMPLKIVFLTLPIAGHMLHIVDTASTFAIHGVECTIITTPANVPFIEKSISATNTTIRQFLSIRLVDFPHEAVGLPPGVENFSAVTCPDMRPKI</sequence>
<evidence type="ECO:0000313" key="1">
    <source>
        <dbReference type="EMBL" id="KAK9755615.1"/>
    </source>
</evidence>
<protein>
    <submittedName>
        <fullName evidence="1">Uncharacterized protein</fullName>
    </submittedName>
</protein>
<dbReference type="Proteomes" id="UP001443914">
    <property type="component" value="Unassembled WGS sequence"/>
</dbReference>
<accession>A0AAW1NFY7</accession>
<comment type="caution">
    <text evidence="1">The sequence shown here is derived from an EMBL/GenBank/DDBJ whole genome shotgun (WGS) entry which is preliminary data.</text>
</comment>
<keyword evidence="2" id="KW-1185">Reference proteome</keyword>
<reference evidence="1" key="1">
    <citation type="submission" date="2024-03" db="EMBL/GenBank/DDBJ databases">
        <title>WGS assembly of Saponaria officinalis var. Norfolk2.</title>
        <authorList>
            <person name="Jenkins J."/>
            <person name="Shu S."/>
            <person name="Grimwood J."/>
            <person name="Barry K."/>
            <person name="Goodstein D."/>
            <person name="Schmutz J."/>
            <person name="Leebens-Mack J."/>
            <person name="Osbourn A."/>
        </authorList>
    </citation>
    <scope>NUCLEOTIDE SEQUENCE [LARGE SCALE GENOMIC DNA]</scope>
    <source>
        <strain evidence="1">JIC</strain>
    </source>
</reference>
<organism evidence="1 2">
    <name type="scientific">Saponaria officinalis</name>
    <name type="common">Common soapwort</name>
    <name type="synonym">Lychnis saponaria</name>
    <dbReference type="NCBI Taxonomy" id="3572"/>
    <lineage>
        <taxon>Eukaryota</taxon>
        <taxon>Viridiplantae</taxon>
        <taxon>Streptophyta</taxon>
        <taxon>Embryophyta</taxon>
        <taxon>Tracheophyta</taxon>
        <taxon>Spermatophyta</taxon>
        <taxon>Magnoliopsida</taxon>
        <taxon>eudicotyledons</taxon>
        <taxon>Gunneridae</taxon>
        <taxon>Pentapetalae</taxon>
        <taxon>Caryophyllales</taxon>
        <taxon>Caryophyllaceae</taxon>
        <taxon>Caryophylleae</taxon>
        <taxon>Saponaria</taxon>
    </lineage>
</organism>
<gene>
    <name evidence="1" type="ORF">RND81_01G038200</name>
</gene>
<evidence type="ECO:0000313" key="2">
    <source>
        <dbReference type="Proteomes" id="UP001443914"/>
    </source>
</evidence>
<dbReference type="SUPFAM" id="SSF53756">
    <property type="entry name" value="UDP-Glycosyltransferase/glycogen phosphorylase"/>
    <property type="match status" value="1"/>
</dbReference>
<proteinExistence type="predicted"/>
<dbReference type="AlphaFoldDB" id="A0AAW1NFY7"/>
<name>A0AAW1NFY7_SAPOF</name>